<name>A0ABV4DX05_9CLOT</name>
<dbReference type="InterPro" id="IPR050902">
    <property type="entry name" value="ABC_Transporter_SBP"/>
</dbReference>
<comment type="caution">
    <text evidence="4">The sequence shown here is derived from an EMBL/GenBank/DDBJ whole genome shotgun (WGS) entry which is preliminary data.</text>
</comment>
<dbReference type="RefSeq" id="WP_369868977.1">
    <property type="nucleotide sequence ID" value="NZ_JBGFFE010000011.1"/>
</dbReference>
<dbReference type="Gene3D" id="3.40.50.1980">
    <property type="entry name" value="Nitrogenase molybdenum iron protein domain"/>
    <property type="match status" value="2"/>
</dbReference>
<keyword evidence="5" id="KW-1185">Reference proteome</keyword>
<dbReference type="Proteomes" id="UP001565220">
    <property type="component" value="Unassembled WGS sequence"/>
</dbReference>
<feature type="domain" description="Fe/B12 periplasmic-binding" evidence="3">
    <location>
        <begin position="67"/>
        <end position="335"/>
    </location>
</feature>
<sequence length="335" mass="37365">MKKIKGAVCIFSAVILSVGMLVGCGDNSPTTKNSSNQGNKNSYKEVAITDTLQGKKFREKFTEPPKRAVSLAGFTTEMMLSLGLADDMVGRAYQDNKILDKLTNDYKKVPKLSDKNPSKEKLLSVQPDFLTGWDSSFSEKNFDREFCKKNDIKIYVPKSVADNANIDMVYEDFEQLGKIFNVSQKADSIIESMKNQISDTQAKIKKFAVNPKRVFVYDSGEDAPFTASGGLAKDIIKLSGGKDIFDDVNKSWATVTWEEVVKRNPEYIIIVDYDSSDDVKSKKQFLLSNPALKNVDAVKNDKIFVVGLTDFEAGERDSNTVRKIAGELYPEAFKN</sequence>
<organism evidence="4 5">
    <name type="scientific">Clostridium lapidicellarium</name>
    <dbReference type="NCBI Taxonomy" id="3240931"/>
    <lineage>
        <taxon>Bacteria</taxon>
        <taxon>Bacillati</taxon>
        <taxon>Bacillota</taxon>
        <taxon>Clostridia</taxon>
        <taxon>Eubacteriales</taxon>
        <taxon>Clostridiaceae</taxon>
        <taxon>Clostridium</taxon>
    </lineage>
</organism>
<feature type="signal peptide" evidence="2">
    <location>
        <begin position="1"/>
        <end position="24"/>
    </location>
</feature>
<gene>
    <name evidence="4" type="ORF">AB8S09_09030</name>
</gene>
<dbReference type="PROSITE" id="PS51257">
    <property type="entry name" value="PROKAR_LIPOPROTEIN"/>
    <property type="match status" value="1"/>
</dbReference>
<dbReference type="PANTHER" id="PTHR30535:SF7">
    <property type="entry name" value="IRON(III) DICITRATE-BINDING PROTEIN"/>
    <property type="match status" value="1"/>
</dbReference>
<reference evidence="4 5" key="1">
    <citation type="submission" date="2024-08" db="EMBL/GenBank/DDBJ databases">
        <title>Clostridium lapicellarii sp. nov., and Clostridium renhuaiense sp. nov., two species isolated from the mud in a fermentation cellar used for producing sauce-flavour Chinese liquors.</title>
        <authorList>
            <person name="Yang F."/>
            <person name="Wang H."/>
            <person name="Chen L.Q."/>
            <person name="Zhou N."/>
            <person name="Lu J.J."/>
            <person name="Pu X.X."/>
            <person name="Wan B."/>
            <person name="Wang L."/>
            <person name="Liu S.J."/>
        </authorList>
    </citation>
    <scope>NUCLEOTIDE SEQUENCE [LARGE SCALE GENOMIC DNA]</scope>
    <source>
        <strain evidence="4 5">MT-113</strain>
    </source>
</reference>
<dbReference type="PROSITE" id="PS50983">
    <property type="entry name" value="FE_B12_PBP"/>
    <property type="match status" value="1"/>
</dbReference>
<accession>A0ABV4DX05</accession>
<dbReference type="InterPro" id="IPR002491">
    <property type="entry name" value="ABC_transptr_periplasmic_BD"/>
</dbReference>
<evidence type="ECO:0000256" key="1">
    <source>
        <dbReference type="ARBA" id="ARBA00008814"/>
    </source>
</evidence>
<evidence type="ECO:0000256" key="2">
    <source>
        <dbReference type="SAM" id="SignalP"/>
    </source>
</evidence>
<dbReference type="SUPFAM" id="SSF53807">
    <property type="entry name" value="Helical backbone' metal receptor"/>
    <property type="match status" value="1"/>
</dbReference>
<evidence type="ECO:0000313" key="5">
    <source>
        <dbReference type="Proteomes" id="UP001565220"/>
    </source>
</evidence>
<comment type="similarity">
    <text evidence="1">Belongs to the bacterial solute-binding protein 8 family.</text>
</comment>
<dbReference type="Pfam" id="PF01497">
    <property type="entry name" value="Peripla_BP_2"/>
    <property type="match status" value="1"/>
</dbReference>
<dbReference type="PANTHER" id="PTHR30535">
    <property type="entry name" value="VITAMIN B12-BINDING PROTEIN"/>
    <property type="match status" value="1"/>
</dbReference>
<dbReference type="EMBL" id="JBGFFE010000011">
    <property type="protein sequence ID" value="MEY8763781.1"/>
    <property type="molecule type" value="Genomic_DNA"/>
</dbReference>
<keyword evidence="2" id="KW-0732">Signal</keyword>
<protein>
    <submittedName>
        <fullName evidence="4">ABC transporter substrate-binding protein</fullName>
    </submittedName>
</protein>
<evidence type="ECO:0000259" key="3">
    <source>
        <dbReference type="PROSITE" id="PS50983"/>
    </source>
</evidence>
<evidence type="ECO:0000313" key="4">
    <source>
        <dbReference type="EMBL" id="MEY8763781.1"/>
    </source>
</evidence>
<feature type="chain" id="PRO_5045729239" evidence="2">
    <location>
        <begin position="25"/>
        <end position="335"/>
    </location>
</feature>
<proteinExistence type="inferred from homology"/>